<evidence type="ECO:0000256" key="3">
    <source>
        <dbReference type="ARBA" id="ARBA00022448"/>
    </source>
</evidence>
<dbReference type="InterPro" id="IPR011606">
    <property type="entry name" value="Brnchd-chn_aa_trnsp_permease"/>
</dbReference>
<sequence>MDRVSTHFSAGIRDALPLLLGILPFALVAGVAAAETGLSLLQAVGMSVFVFAGASQLAALELLGNDASLAVVVLTAAVINLRMLMYSASIAPHFRAATARIRALLAYFLTDQAFALTVARYDADDSGQRWYYLGVSLALWGVWQVGTVVGVVVGAGVPESWGLEFAVPLVFLALLVPALKNRESLAAGAAAGIVAVVGAGLPFNLGLIVAALVGVAAGMFVEGRR</sequence>
<evidence type="ECO:0000256" key="4">
    <source>
        <dbReference type="ARBA" id="ARBA00022475"/>
    </source>
</evidence>
<dbReference type="PANTHER" id="PTHR34979:SF1">
    <property type="entry name" value="INNER MEMBRANE PROTEIN YGAZ"/>
    <property type="match status" value="1"/>
</dbReference>
<gene>
    <name evidence="9" type="ORF">SAMN04487949_1977</name>
</gene>
<organism evidence="9 10">
    <name type="scientific">Halogranum gelatinilyticum</name>
    <dbReference type="NCBI Taxonomy" id="660521"/>
    <lineage>
        <taxon>Archaea</taxon>
        <taxon>Methanobacteriati</taxon>
        <taxon>Methanobacteriota</taxon>
        <taxon>Stenosarchaea group</taxon>
        <taxon>Halobacteria</taxon>
        <taxon>Halobacteriales</taxon>
        <taxon>Haloferacaceae</taxon>
    </lineage>
</organism>
<dbReference type="Proteomes" id="UP000199451">
    <property type="component" value="Unassembled WGS sequence"/>
</dbReference>
<dbReference type="PANTHER" id="PTHR34979">
    <property type="entry name" value="INNER MEMBRANE PROTEIN YGAZ"/>
    <property type="match status" value="1"/>
</dbReference>
<feature type="transmembrane region" description="Helical" evidence="8">
    <location>
        <begin position="69"/>
        <end position="89"/>
    </location>
</feature>
<dbReference type="GO" id="GO:0005886">
    <property type="term" value="C:plasma membrane"/>
    <property type="evidence" value="ECO:0007669"/>
    <property type="project" value="UniProtKB-SubCell"/>
</dbReference>
<comment type="similarity">
    <text evidence="2">Belongs to the AzlC family.</text>
</comment>
<feature type="transmembrane region" description="Helical" evidence="8">
    <location>
        <begin position="191"/>
        <end position="221"/>
    </location>
</feature>
<dbReference type="EMBL" id="FNHL01000002">
    <property type="protein sequence ID" value="SDM53068.1"/>
    <property type="molecule type" value="Genomic_DNA"/>
</dbReference>
<dbReference type="AlphaFoldDB" id="A0A1G9TZL3"/>
<dbReference type="Pfam" id="PF03591">
    <property type="entry name" value="AzlC"/>
    <property type="match status" value="1"/>
</dbReference>
<evidence type="ECO:0000256" key="8">
    <source>
        <dbReference type="SAM" id="Phobius"/>
    </source>
</evidence>
<feature type="transmembrane region" description="Helical" evidence="8">
    <location>
        <begin position="43"/>
        <end position="62"/>
    </location>
</feature>
<feature type="transmembrane region" description="Helical" evidence="8">
    <location>
        <begin position="131"/>
        <end position="155"/>
    </location>
</feature>
<comment type="subcellular location">
    <subcellularLocation>
        <location evidence="1">Cell membrane</location>
        <topology evidence="1">Multi-pass membrane protein</topology>
    </subcellularLocation>
</comment>
<dbReference type="RefSeq" id="WP_139173320.1">
    <property type="nucleotide sequence ID" value="NZ_FNHL01000002.1"/>
</dbReference>
<evidence type="ECO:0000256" key="1">
    <source>
        <dbReference type="ARBA" id="ARBA00004651"/>
    </source>
</evidence>
<dbReference type="STRING" id="660521.SAMN04487949_1977"/>
<evidence type="ECO:0000256" key="5">
    <source>
        <dbReference type="ARBA" id="ARBA00022692"/>
    </source>
</evidence>
<reference evidence="10" key="1">
    <citation type="submission" date="2016-10" db="EMBL/GenBank/DDBJ databases">
        <authorList>
            <person name="Varghese N."/>
            <person name="Submissions S."/>
        </authorList>
    </citation>
    <scope>NUCLEOTIDE SEQUENCE [LARGE SCALE GENOMIC DNA]</scope>
    <source>
        <strain evidence="10">CGMCC 1.10119</strain>
    </source>
</reference>
<dbReference type="OrthoDB" id="213715at2157"/>
<evidence type="ECO:0000256" key="2">
    <source>
        <dbReference type="ARBA" id="ARBA00010735"/>
    </source>
</evidence>
<name>A0A1G9TZL3_9EURY</name>
<keyword evidence="6 8" id="KW-1133">Transmembrane helix</keyword>
<keyword evidence="7 8" id="KW-0472">Membrane</keyword>
<dbReference type="GO" id="GO:1903785">
    <property type="term" value="P:L-valine transmembrane transport"/>
    <property type="evidence" value="ECO:0007669"/>
    <property type="project" value="TreeGrafter"/>
</dbReference>
<proteinExistence type="inferred from homology"/>
<protein>
    <submittedName>
        <fullName evidence="9">4-azaleucine resistance probable transporter AzlC</fullName>
    </submittedName>
</protein>
<feature type="transmembrane region" description="Helical" evidence="8">
    <location>
        <begin position="101"/>
        <end position="119"/>
    </location>
</feature>
<keyword evidence="10" id="KW-1185">Reference proteome</keyword>
<evidence type="ECO:0000256" key="6">
    <source>
        <dbReference type="ARBA" id="ARBA00022989"/>
    </source>
</evidence>
<accession>A0A1G9TZL3</accession>
<evidence type="ECO:0000256" key="7">
    <source>
        <dbReference type="ARBA" id="ARBA00023136"/>
    </source>
</evidence>
<evidence type="ECO:0000313" key="10">
    <source>
        <dbReference type="Proteomes" id="UP000199451"/>
    </source>
</evidence>
<feature type="transmembrane region" description="Helical" evidence="8">
    <location>
        <begin position="161"/>
        <end position="179"/>
    </location>
</feature>
<evidence type="ECO:0000313" key="9">
    <source>
        <dbReference type="EMBL" id="SDM53068.1"/>
    </source>
</evidence>
<keyword evidence="5 8" id="KW-0812">Transmembrane</keyword>
<keyword evidence="3" id="KW-0813">Transport</keyword>
<keyword evidence="4" id="KW-1003">Cell membrane</keyword>